<keyword evidence="6" id="KW-0479">Metal-binding</keyword>
<comment type="similarity">
    <text evidence="13">Belongs to the NAD-dependent DNA ligase family. LigA subfamily.</text>
</comment>
<dbReference type="SMART" id="SM00532">
    <property type="entry name" value="LIGANc"/>
    <property type="match status" value="1"/>
</dbReference>
<dbReference type="Pfam" id="PF01653">
    <property type="entry name" value="DNA_ligase_aden"/>
    <property type="match status" value="1"/>
</dbReference>
<keyword evidence="4 15" id="KW-0436">Ligase</keyword>
<keyword evidence="9" id="KW-0460">Magnesium</keyword>
<dbReference type="SUPFAM" id="SSF50249">
    <property type="entry name" value="Nucleic acid-binding proteins"/>
    <property type="match status" value="1"/>
</dbReference>
<dbReference type="InterPro" id="IPR004150">
    <property type="entry name" value="NAD_DNA_ligase_OB"/>
</dbReference>
<dbReference type="InterPro" id="IPR001679">
    <property type="entry name" value="DNA_ligase"/>
</dbReference>
<dbReference type="PROSITE" id="PS01055">
    <property type="entry name" value="DNA_LIGASE_N1"/>
    <property type="match status" value="1"/>
</dbReference>
<evidence type="ECO:0000256" key="11">
    <source>
        <dbReference type="ARBA" id="ARBA00023204"/>
    </source>
</evidence>
<reference evidence="15 16" key="1">
    <citation type="journal article" date="2018" name="Nat. Biotechnol.">
        <title>A standardized bacterial taxonomy based on genome phylogeny substantially revises the tree of life.</title>
        <authorList>
            <person name="Parks D.H."/>
            <person name="Chuvochina M."/>
            <person name="Waite D.W."/>
            <person name="Rinke C."/>
            <person name="Skarshewski A."/>
            <person name="Chaumeil P.A."/>
            <person name="Hugenholtz P."/>
        </authorList>
    </citation>
    <scope>NUCLEOTIDE SEQUENCE [LARGE SCALE GENOMIC DNA]</scope>
    <source>
        <strain evidence="15">UBA9905</strain>
    </source>
</reference>
<feature type="domain" description="NAD-dependent DNA ligase N-terminal" evidence="14">
    <location>
        <begin position="6"/>
        <end position="438"/>
    </location>
</feature>
<evidence type="ECO:0000256" key="3">
    <source>
        <dbReference type="ARBA" id="ARBA00013308"/>
    </source>
</evidence>
<evidence type="ECO:0000256" key="12">
    <source>
        <dbReference type="ARBA" id="ARBA00034005"/>
    </source>
</evidence>
<dbReference type="InterPro" id="IPR012340">
    <property type="entry name" value="NA-bd_OB-fold"/>
</dbReference>
<dbReference type="Gene3D" id="2.40.50.140">
    <property type="entry name" value="Nucleic acid-binding proteins"/>
    <property type="match status" value="1"/>
</dbReference>
<comment type="caution">
    <text evidence="15">The sequence shown here is derived from an EMBL/GenBank/DDBJ whole genome shotgun (WGS) entry which is preliminary data.</text>
</comment>
<keyword evidence="7" id="KW-0227">DNA damage</keyword>
<dbReference type="Gene3D" id="1.10.287.610">
    <property type="entry name" value="Helix hairpin bin"/>
    <property type="match status" value="1"/>
</dbReference>
<dbReference type="GO" id="GO:0006260">
    <property type="term" value="P:DNA replication"/>
    <property type="evidence" value="ECO:0007669"/>
    <property type="project" value="UniProtKB-KW"/>
</dbReference>
<evidence type="ECO:0000256" key="9">
    <source>
        <dbReference type="ARBA" id="ARBA00022842"/>
    </source>
</evidence>
<dbReference type="InterPro" id="IPR013839">
    <property type="entry name" value="DNAligase_adenylation"/>
</dbReference>
<dbReference type="InterPro" id="IPR013840">
    <property type="entry name" value="DNAligase_N"/>
</dbReference>
<gene>
    <name evidence="15" type="primary">ligA</name>
    <name evidence="15" type="ORF">DIT26_03480</name>
</gene>
<dbReference type="GO" id="GO:0046872">
    <property type="term" value="F:metal ion binding"/>
    <property type="evidence" value="ECO:0007669"/>
    <property type="project" value="UniProtKB-KW"/>
</dbReference>
<dbReference type="Gene3D" id="3.30.470.30">
    <property type="entry name" value="DNA ligase/mRNA capping enzyme"/>
    <property type="match status" value="1"/>
</dbReference>
<dbReference type="Gene3D" id="6.20.10.30">
    <property type="match status" value="1"/>
</dbReference>
<dbReference type="NCBIfam" id="NF005932">
    <property type="entry name" value="PRK07956.1"/>
    <property type="match status" value="1"/>
</dbReference>
<evidence type="ECO:0000256" key="2">
    <source>
        <dbReference type="ARBA" id="ARBA00012722"/>
    </source>
</evidence>
<evidence type="ECO:0000256" key="10">
    <source>
        <dbReference type="ARBA" id="ARBA00023027"/>
    </source>
</evidence>
<dbReference type="Proteomes" id="UP000264215">
    <property type="component" value="Unassembled WGS sequence"/>
</dbReference>
<dbReference type="FunFam" id="1.10.287.610:FF:000002">
    <property type="entry name" value="DNA ligase"/>
    <property type="match status" value="1"/>
</dbReference>
<evidence type="ECO:0000313" key="15">
    <source>
        <dbReference type="EMBL" id="HCO69636.1"/>
    </source>
</evidence>
<sequence length="441" mass="50134">MIPFEEAKRRIEELRKEIDRHAYKYYVLDDPEISDVEYDRLMKELTELEDQYPELKTPDSPTVRVGLRPIDSFKEVVHEHRLFSLDNTYSAEEVMQFDKRIREALNVDSVQYVCELKIDGLSISLKYEDGLLLRGATRGNGFVGEDVTENIKAIKSIPLRLRKDLSIELRGEVYLPKDVFNELNKVRAESNLQLFANPRNAAAGTLRQLDPREVSKRKLSAFFYQIVEPERFGLKSQSEQLEFLRTIGLKVEPNFEVADGTEDVIEFWKKWSGLKSSLNYAVDGTVVKVEDLHLQQELGYTTKAPRWAIAFKFPAEQATTKLTGVTLGVGRLGTITPVAELEPVQLAGTTVKRASMHNFDFVREKDIRIFDTVIVEKAGEIIPQIVKSIPDKRTGEEQRIDPPSQCPVCGGQVGKEREEDGALKGLNPACPAKLSRRGQFF</sequence>
<keyword evidence="10" id="KW-0520">NAD</keyword>
<dbReference type="PANTHER" id="PTHR23389:SF9">
    <property type="entry name" value="DNA LIGASE"/>
    <property type="match status" value="1"/>
</dbReference>
<evidence type="ECO:0000256" key="7">
    <source>
        <dbReference type="ARBA" id="ARBA00022763"/>
    </source>
</evidence>
<feature type="non-terminal residue" evidence="15">
    <location>
        <position position="441"/>
    </location>
</feature>
<dbReference type="EC" id="6.5.1.2" evidence="2"/>
<dbReference type="Pfam" id="PF03120">
    <property type="entry name" value="OB_DNA_ligase"/>
    <property type="match status" value="1"/>
</dbReference>
<evidence type="ECO:0000259" key="14">
    <source>
        <dbReference type="SMART" id="SM00532"/>
    </source>
</evidence>
<comment type="catalytic activity">
    <reaction evidence="12">
        <text>NAD(+) + (deoxyribonucleotide)n-3'-hydroxyl + 5'-phospho-(deoxyribonucleotide)m = (deoxyribonucleotide)n+m + AMP + beta-nicotinamide D-nucleotide.</text>
        <dbReference type="EC" id="6.5.1.2"/>
    </reaction>
</comment>
<evidence type="ECO:0000313" key="16">
    <source>
        <dbReference type="Proteomes" id="UP000264215"/>
    </source>
</evidence>
<dbReference type="InterPro" id="IPR018239">
    <property type="entry name" value="DNA_ligase_AS"/>
</dbReference>
<evidence type="ECO:0000256" key="13">
    <source>
        <dbReference type="ARBA" id="ARBA00060881"/>
    </source>
</evidence>
<dbReference type="GO" id="GO:0005829">
    <property type="term" value="C:cytosol"/>
    <property type="evidence" value="ECO:0007669"/>
    <property type="project" value="TreeGrafter"/>
</dbReference>
<dbReference type="Pfam" id="PF22745">
    <property type="entry name" value="Nlig-Ia"/>
    <property type="match status" value="1"/>
</dbReference>
<evidence type="ECO:0000256" key="4">
    <source>
        <dbReference type="ARBA" id="ARBA00022598"/>
    </source>
</evidence>
<dbReference type="GO" id="GO:0003911">
    <property type="term" value="F:DNA ligase (NAD+) activity"/>
    <property type="evidence" value="ECO:0007669"/>
    <property type="project" value="UniProtKB-EC"/>
</dbReference>
<dbReference type="PANTHER" id="PTHR23389">
    <property type="entry name" value="CHROMOSOME TRANSMISSION FIDELITY FACTOR 18"/>
    <property type="match status" value="1"/>
</dbReference>
<evidence type="ECO:0000256" key="6">
    <source>
        <dbReference type="ARBA" id="ARBA00022723"/>
    </source>
</evidence>
<dbReference type="SUPFAM" id="SSF56091">
    <property type="entry name" value="DNA ligase/mRNA capping enzyme, catalytic domain"/>
    <property type="match status" value="1"/>
</dbReference>
<accession>A0A3D3TKT1</accession>
<proteinExistence type="inferred from homology"/>
<protein>
    <recommendedName>
        <fullName evidence="3">DNA ligase</fullName>
        <ecNumber evidence="2">6.5.1.2</ecNumber>
    </recommendedName>
</protein>
<dbReference type="EMBL" id="DQBS01000086">
    <property type="protein sequence ID" value="HCO69636.1"/>
    <property type="molecule type" value="Genomic_DNA"/>
</dbReference>
<keyword evidence="8" id="KW-0862">Zinc</keyword>
<dbReference type="FunFam" id="3.30.470.30:FF:000001">
    <property type="entry name" value="DNA ligase"/>
    <property type="match status" value="1"/>
</dbReference>
<organism evidence="15 16">
    <name type="scientific">Mesotoga infera</name>
    <dbReference type="NCBI Taxonomy" id="1236046"/>
    <lineage>
        <taxon>Bacteria</taxon>
        <taxon>Thermotogati</taxon>
        <taxon>Thermotogota</taxon>
        <taxon>Thermotogae</taxon>
        <taxon>Kosmotogales</taxon>
        <taxon>Kosmotogaceae</taxon>
        <taxon>Mesotoga</taxon>
    </lineage>
</organism>
<dbReference type="AlphaFoldDB" id="A0A3D3TKT1"/>
<evidence type="ECO:0000256" key="5">
    <source>
        <dbReference type="ARBA" id="ARBA00022705"/>
    </source>
</evidence>
<dbReference type="CDD" id="cd00114">
    <property type="entry name" value="LIGANc"/>
    <property type="match status" value="1"/>
</dbReference>
<keyword evidence="11" id="KW-0234">DNA repair</keyword>
<evidence type="ECO:0000256" key="1">
    <source>
        <dbReference type="ARBA" id="ARBA00001946"/>
    </source>
</evidence>
<dbReference type="NCBIfam" id="TIGR00575">
    <property type="entry name" value="dnlj"/>
    <property type="match status" value="1"/>
</dbReference>
<comment type="cofactor">
    <cofactor evidence="1">
        <name>Mg(2+)</name>
        <dbReference type="ChEBI" id="CHEBI:18420"/>
    </cofactor>
</comment>
<keyword evidence="5" id="KW-0235">DNA replication</keyword>
<dbReference type="HAMAP" id="MF_01588">
    <property type="entry name" value="DNA_ligase_A"/>
    <property type="match status" value="1"/>
</dbReference>
<name>A0A3D3TKT1_9BACT</name>
<dbReference type="GO" id="GO:0006281">
    <property type="term" value="P:DNA repair"/>
    <property type="evidence" value="ECO:0007669"/>
    <property type="project" value="UniProtKB-KW"/>
</dbReference>
<evidence type="ECO:0000256" key="8">
    <source>
        <dbReference type="ARBA" id="ARBA00022833"/>
    </source>
</evidence>
<dbReference type="FunFam" id="2.40.50.140:FF:000012">
    <property type="entry name" value="DNA ligase"/>
    <property type="match status" value="1"/>
</dbReference>